<name>A0A8B8GMX1_9HEMI</name>
<dbReference type="PANTHER" id="PTHR24248:SF199">
    <property type="entry name" value="IP13425P-RELATED"/>
    <property type="match status" value="1"/>
</dbReference>
<evidence type="ECO:0000256" key="1">
    <source>
        <dbReference type="ARBA" id="ARBA00004651"/>
    </source>
</evidence>
<evidence type="ECO:0000256" key="7">
    <source>
        <dbReference type="ARBA" id="ARBA00023136"/>
    </source>
</evidence>
<dbReference type="GO" id="GO:0071880">
    <property type="term" value="P:adenylate cyclase-activating adrenergic receptor signaling pathway"/>
    <property type="evidence" value="ECO:0007669"/>
    <property type="project" value="TreeGrafter"/>
</dbReference>
<keyword evidence="3" id="KW-1003">Cell membrane</keyword>
<feature type="compositionally biased region" description="Basic residues" evidence="12">
    <location>
        <begin position="240"/>
        <end position="253"/>
    </location>
</feature>
<comment type="subcellular location">
    <subcellularLocation>
        <location evidence="1">Cell membrane</location>
        <topology evidence="1">Multi-pass membrane protein</topology>
    </subcellularLocation>
</comment>
<dbReference type="RefSeq" id="XP_025423946.1">
    <property type="nucleotide sequence ID" value="XM_025568161.1"/>
</dbReference>
<evidence type="ECO:0000313" key="15">
    <source>
        <dbReference type="Proteomes" id="UP000694846"/>
    </source>
</evidence>
<keyword evidence="10 11" id="KW-0807">Transducer</keyword>
<keyword evidence="5 13" id="KW-1133">Transmembrane helix</keyword>
<evidence type="ECO:0000256" key="5">
    <source>
        <dbReference type="ARBA" id="ARBA00022989"/>
    </source>
</evidence>
<dbReference type="InterPro" id="IPR000276">
    <property type="entry name" value="GPCR_Rhodpsn"/>
</dbReference>
<dbReference type="PROSITE" id="PS50262">
    <property type="entry name" value="G_PROTEIN_RECEP_F1_2"/>
    <property type="match status" value="1"/>
</dbReference>
<evidence type="ECO:0000259" key="14">
    <source>
        <dbReference type="PROSITE" id="PS50262"/>
    </source>
</evidence>
<feature type="transmembrane region" description="Helical" evidence="13">
    <location>
        <begin position="42"/>
        <end position="62"/>
    </location>
</feature>
<proteinExistence type="inferred from homology"/>
<feature type="compositionally biased region" description="Gly residues" evidence="12">
    <location>
        <begin position="275"/>
        <end position="289"/>
    </location>
</feature>
<keyword evidence="7 13" id="KW-0472">Membrane</keyword>
<dbReference type="CTD" id="37191"/>
<evidence type="ECO:0000256" key="3">
    <source>
        <dbReference type="ARBA" id="ARBA00022475"/>
    </source>
</evidence>
<evidence type="ECO:0000256" key="8">
    <source>
        <dbReference type="ARBA" id="ARBA00023157"/>
    </source>
</evidence>
<evidence type="ECO:0000256" key="2">
    <source>
        <dbReference type="ARBA" id="ARBA00010663"/>
    </source>
</evidence>
<dbReference type="PROSITE" id="PS00237">
    <property type="entry name" value="G_PROTEIN_RECEP_F1_1"/>
    <property type="match status" value="1"/>
</dbReference>
<keyword evidence="6 11" id="KW-0297">G-protein coupled receptor</keyword>
<feature type="compositionally biased region" description="Polar residues" evidence="12">
    <location>
        <begin position="219"/>
        <end position="237"/>
    </location>
</feature>
<gene>
    <name evidence="16" type="primary">LOC112693200</name>
</gene>
<keyword evidence="9 11" id="KW-0675">Receptor</keyword>
<dbReference type="InterPro" id="IPR017452">
    <property type="entry name" value="GPCR_Rhodpsn_7TM"/>
</dbReference>
<dbReference type="Pfam" id="PF00001">
    <property type="entry name" value="7tm_1"/>
    <property type="match status" value="1"/>
</dbReference>
<evidence type="ECO:0000256" key="9">
    <source>
        <dbReference type="ARBA" id="ARBA00023170"/>
    </source>
</evidence>
<dbReference type="GO" id="GO:0004993">
    <property type="term" value="F:G protein-coupled serotonin receptor activity"/>
    <property type="evidence" value="ECO:0007669"/>
    <property type="project" value="UniProtKB-ARBA"/>
</dbReference>
<keyword evidence="8" id="KW-1015">Disulfide bond</keyword>
<feature type="compositionally biased region" description="Gly residues" evidence="12">
    <location>
        <begin position="192"/>
        <end position="214"/>
    </location>
</feature>
<dbReference type="SUPFAM" id="SSF81321">
    <property type="entry name" value="Family A G protein-coupled receptor-like"/>
    <property type="match status" value="1"/>
</dbReference>
<feature type="transmembrane region" description="Helical" evidence="13">
    <location>
        <begin position="332"/>
        <end position="352"/>
    </location>
</feature>
<evidence type="ECO:0000256" key="13">
    <source>
        <dbReference type="SAM" id="Phobius"/>
    </source>
</evidence>
<feature type="region of interest" description="Disordered" evidence="12">
    <location>
        <begin position="183"/>
        <end position="289"/>
    </location>
</feature>
<comment type="similarity">
    <text evidence="2 11">Belongs to the G-protein coupled receptor 1 family.</text>
</comment>
<dbReference type="GO" id="GO:0005886">
    <property type="term" value="C:plasma membrane"/>
    <property type="evidence" value="ECO:0007669"/>
    <property type="project" value="UniProtKB-SubCell"/>
</dbReference>
<evidence type="ECO:0000256" key="11">
    <source>
        <dbReference type="RuleBase" id="RU000688"/>
    </source>
</evidence>
<reference evidence="16" key="1">
    <citation type="submission" date="2025-08" db="UniProtKB">
        <authorList>
            <consortium name="RefSeq"/>
        </authorList>
    </citation>
    <scope>IDENTIFICATION</scope>
    <source>
        <tissue evidence="16">Whole body</tissue>
    </source>
</reference>
<protein>
    <submittedName>
        <fullName evidence="16">5-hydroxytryptamine receptor</fullName>
    </submittedName>
</protein>
<dbReference type="Proteomes" id="UP000694846">
    <property type="component" value="Unplaced"/>
</dbReference>
<feature type="transmembrane region" description="Helical" evidence="13">
    <location>
        <begin position="89"/>
        <end position="111"/>
    </location>
</feature>
<accession>A0A8B8GMX1</accession>
<keyword evidence="4 11" id="KW-0812">Transmembrane</keyword>
<evidence type="ECO:0000256" key="10">
    <source>
        <dbReference type="ARBA" id="ARBA00023224"/>
    </source>
</evidence>
<dbReference type="Gene3D" id="1.20.1070.10">
    <property type="entry name" value="Rhodopsin 7-helix transmembrane proteins"/>
    <property type="match status" value="2"/>
</dbReference>
<dbReference type="PANTHER" id="PTHR24248">
    <property type="entry name" value="ADRENERGIC RECEPTOR-RELATED G-PROTEIN COUPLED RECEPTOR"/>
    <property type="match status" value="1"/>
</dbReference>
<sequence length="406" mass="44961">MWTSSDVLCCTASILHLVAIAVDRYWAVTNVDYIHTRNGRRIVGMIVVVWCVALVVSLAPQFGWKDPDYLDRINIQQRCMVSQDIGYQIFATCSTFYVPLLVILFLYWKIFKIARRRIRRRRAQRNAMLEHSRLKKAPVDDAAAEPKKCGFFRKAVFLRIKKKKQVEEAAVCSSIGLIDGHSSCSMPESSQDGGGGGQSKAGNGSGSGGCGSGGEENKTTAFTITSNHNHGATTAPAQHQHQHQHHQHQHQQHHNQLQPPVIEDDGPTMTDPSVGCGGGIGGGGSGSSGGRHTVIEMNVNRMSVPAAARVKPKREKKESLEAKRERKAAKTLAIITGAFVVCWLPFFIMALVMPLCQDCVINEYVSSFFLWLGYFNSTLNPIIYTVFSPEFRLAFTKMICGTTYRR</sequence>
<keyword evidence="15" id="KW-1185">Reference proteome</keyword>
<organism evidence="15 16">
    <name type="scientific">Sipha flava</name>
    <name type="common">yellow sugarcane aphid</name>
    <dbReference type="NCBI Taxonomy" id="143950"/>
    <lineage>
        <taxon>Eukaryota</taxon>
        <taxon>Metazoa</taxon>
        <taxon>Ecdysozoa</taxon>
        <taxon>Arthropoda</taxon>
        <taxon>Hexapoda</taxon>
        <taxon>Insecta</taxon>
        <taxon>Pterygota</taxon>
        <taxon>Neoptera</taxon>
        <taxon>Paraneoptera</taxon>
        <taxon>Hemiptera</taxon>
        <taxon>Sternorrhyncha</taxon>
        <taxon>Aphidomorpha</taxon>
        <taxon>Aphidoidea</taxon>
        <taxon>Aphididae</taxon>
        <taxon>Sipha</taxon>
    </lineage>
</organism>
<dbReference type="AlphaFoldDB" id="A0A8B8GMX1"/>
<feature type="domain" description="G-protein coupled receptors family 1 profile" evidence="14">
    <location>
        <begin position="1"/>
        <end position="384"/>
    </location>
</feature>
<evidence type="ECO:0000256" key="12">
    <source>
        <dbReference type="SAM" id="MobiDB-lite"/>
    </source>
</evidence>
<feature type="transmembrane region" description="Helical" evidence="13">
    <location>
        <begin position="364"/>
        <end position="387"/>
    </location>
</feature>
<dbReference type="FunFam" id="1.20.1070.10:FF:000310">
    <property type="entry name" value="5-hydroxytryptamine receptor 2B"/>
    <property type="match status" value="1"/>
</dbReference>
<evidence type="ECO:0000256" key="4">
    <source>
        <dbReference type="ARBA" id="ARBA00022692"/>
    </source>
</evidence>
<evidence type="ECO:0000256" key="6">
    <source>
        <dbReference type="ARBA" id="ARBA00023040"/>
    </source>
</evidence>
<evidence type="ECO:0000313" key="16">
    <source>
        <dbReference type="RefSeq" id="XP_025423946.1"/>
    </source>
</evidence>
<dbReference type="GO" id="GO:0043410">
    <property type="term" value="P:positive regulation of MAPK cascade"/>
    <property type="evidence" value="ECO:0007669"/>
    <property type="project" value="TreeGrafter"/>
</dbReference>
<dbReference type="GeneID" id="112693200"/>
<dbReference type="PRINTS" id="PR00237">
    <property type="entry name" value="GPCRRHODOPSN"/>
</dbReference>
<dbReference type="OrthoDB" id="10034726at2759"/>